<dbReference type="EMBL" id="KV426198">
    <property type="protein sequence ID" value="KZV85136.1"/>
    <property type="molecule type" value="Genomic_DNA"/>
</dbReference>
<feature type="transmembrane region" description="Helical" evidence="1">
    <location>
        <begin position="55"/>
        <end position="75"/>
    </location>
</feature>
<evidence type="ECO:0000256" key="1">
    <source>
        <dbReference type="SAM" id="Phobius"/>
    </source>
</evidence>
<keyword evidence="1" id="KW-0812">Transmembrane</keyword>
<accession>A0A165DQP6</accession>
<feature type="transmembrane region" description="Helical" evidence="1">
    <location>
        <begin position="87"/>
        <end position="106"/>
    </location>
</feature>
<evidence type="ECO:0000313" key="3">
    <source>
        <dbReference type="Proteomes" id="UP000077266"/>
    </source>
</evidence>
<proteinExistence type="predicted"/>
<sequence>MSGHMIAHQGQLVEEASGLFATNLRYFTPLAYTIQLCSYFIPPTIWTPRICSTYVVFQGSVVVACLGMVAIMMMIRVYALYSMSKSVLLLISALFVFQFCIQGWLLSRSHGSGPAYIRAISHRGLLDALRRIIRRLADGGGLAPAHL</sequence>
<gene>
    <name evidence="2" type="ORF">EXIGLDRAFT_775832</name>
</gene>
<reference evidence="2 3" key="1">
    <citation type="journal article" date="2016" name="Mol. Biol. Evol.">
        <title>Comparative Genomics of Early-Diverging Mushroom-Forming Fungi Provides Insights into the Origins of Lignocellulose Decay Capabilities.</title>
        <authorList>
            <person name="Nagy L.G."/>
            <person name="Riley R."/>
            <person name="Tritt A."/>
            <person name="Adam C."/>
            <person name="Daum C."/>
            <person name="Floudas D."/>
            <person name="Sun H."/>
            <person name="Yadav J.S."/>
            <person name="Pangilinan J."/>
            <person name="Larsson K.H."/>
            <person name="Matsuura K."/>
            <person name="Barry K."/>
            <person name="Labutti K."/>
            <person name="Kuo R."/>
            <person name="Ohm R.A."/>
            <person name="Bhattacharya S.S."/>
            <person name="Shirouzu T."/>
            <person name="Yoshinaga Y."/>
            <person name="Martin F.M."/>
            <person name="Grigoriev I.V."/>
            <person name="Hibbett D.S."/>
        </authorList>
    </citation>
    <scope>NUCLEOTIDE SEQUENCE [LARGE SCALE GENOMIC DNA]</scope>
    <source>
        <strain evidence="2 3">HHB12029</strain>
    </source>
</reference>
<protein>
    <submittedName>
        <fullName evidence="2">Uncharacterized protein</fullName>
    </submittedName>
</protein>
<dbReference type="AlphaFoldDB" id="A0A165DQP6"/>
<evidence type="ECO:0000313" key="2">
    <source>
        <dbReference type="EMBL" id="KZV85136.1"/>
    </source>
</evidence>
<organism evidence="2 3">
    <name type="scientific">Exidia glandulosa HHB12029</name>
    <dbReference type="NCBI Taxonomy" id="1314781"/>
    <lineage>
        <taxon>Eukaryota</taxon>
        <taxon>Fungi</taxon>
        <taxon>Dikarya</taxon>
        <taxon>Basidiomycota</taxon>
        <taxon>Agaricomycotina</taxon>
        <taxon>Agaricomycetes</taxon>
        <taxon>Auriculariales</taxon>
        <taxon>Exidiaceae</taxon>
        <taxon>Exidia</taxon>
    </lineage>
</organism>
<dbReference type="Proteomes" id="UP000077266">
    <property type="component" value="Unassembled WGS sequence"/>
</dbReference>
<dbReference type="OrthoDB" id="3354157at2759"/>
<dbReference type="InParanoid" id="A0A165DQP6"/>
<name>A0A165DQP6_EXIGL</name>
<keyword evidence="1" id="KW-1133">Transmembrane helix</keyword>
<keyword evidence="1" id="KW-0472">Membrane</keyword>
<keyword evidence="3" id="KW-1185">Reference proteome</keyword>